<comment type="caution">
    <text evidence="2">The sequence shown here is derived from an EMBL/GenBank/DDBJ whole genome shotgun (WGS) entry which is preliminary data.</text>
</comment>
<dbReference type="EMBL" id="JBHTIL010000001">
    <property type="protein sequence ID" value="MFD0926489.1"/>
    <property type="molecule type" value="Genomic_DNA"/>
</dbReference>
<dbReference type="Gene3D" id="3.30.920.90">
    <property type="match status" value="1"/>
</dbReference>
<gene>
    <name evidence="2" type="ORF">ACFQ04_12165</name>
</gene>
<evidence type="ECO:0000259" key="1">
    <source>
        <dbReference type="SMART" id="SM00382"/>
    </source>
</evidence>
<dbReference type="InterPro" id="IPR058807">
    <property type="entry name" value="ScoMcrA_N"/>
</dbReference>
<dbReference type="InterPro" id="IPR027417">
    <property type="entry name" value="P-loop_NTPase"/>
</dbReference>
<organism evidence="2 3">
    <name type="scientific">Williamsia deligens</name>
    <dbReference type="NCBI Taxonomy" id="321325"/>
    <lineage>
        <taxon>Bacteria</taxon>
        <taxon>Bacillati</taxon>
        <taxon>Actinomycetota</taxon>
        <taxon>Actinomycetes</taxon>
        <taxon>Mycobacteriales</taxon>
        <taxon>Nocardiaceae</taxon>
        <taxon>Williamsia</taxon>
    </lineage>
</organism>
<reference evidence="3" key="1">
    <citation type="journal article" date="2019" name="Int. J. Syst. Evol. Microbiol.">
        <title>The Global Catalogue of Microorganisms (GCM) 10K type strain sequencing project: providing services to taxonomists for standard genome sequencing and annotation.</title>
        <authorList>
            <consortium name="The Broad Institute Genomics Platform"/>
            <consortium name="The Broad Institute Genome Sequencing Center for Infectious Disease"/>
            <person name="Wu L."/>
            <person name="Ma J."/>
        </authorList>
    </citation>
    <scope>NUCLEOTIDE SEQUENCE [LARGE SCALE GENOMIC DNA]</scope>
    <source>
        <strain evidence="3">CCUG 50873</strain>
    </source>
</reference>
<dbReference type="Pfam" id="PF12102">
    <property type="entry name" value="MrcB_N"/>
    <property type="match status" value="1"/>
</dbReference>
<dbReference type="SUPFAM" id="SSF52540">
    <property type="entry name" value="P-loop containing nucleoside triphosphate hydrolases"/>
    <property type="match status" value="1"/>
</dbReference>
<sequence length="684" mass="74826">MDGIDLMALGVLSRDAIEQAIREYDDLGRDAFLSKHGFGRATAYALVVDGREYDPKAIAGVAYGLDHPDEGTLKNTEFNGGHQLRAAYKPAGFDVILKTEPGGRAVQSLLEQFMDEYREARTGSFSGSHPVMATLRSLQERIGQSGPLIARPHVKVKGSVGLGNWAAAPWIALLDGRVTKTTQSGIYPVLLFREDMSGVYVTLAQGTQELKKLGRDHMLKQLEATASRVRALATPDLRSRSFMADNAISLGNGTLARDYAASTIVHKFYARGSVPDDAEILRDIDAVLDLSDSAIDNANKPKVERGGVSSLAQIASAFRDAVDASGLRVRTGHGDLVLTLLAALVTKPLVMLAGMSGSGKTQLALRLGEWFGSGPNGRRFLPVAVRPDWTGPEAIFGYEDALRPPLNGRAAWFVPDTLRFFLSAVEEPDMPYLLLLDEMNLAHVERYFSDFLSGFESRDAVLPNLAVGPDGEWRLKSSEERLVALPRNIFVIGTVNVDETTYQFSPKVLDRAATFEVRTSTEDLSDEIVRPSAIPSADVAHLRGMVELVRDDRWQEGTNRRSAVSAALRDLHKRLSDTDDEFGHRVFYEALRFAAALQQLGVAERNKALDLIVLLKILPKIHGSRRRAEPVLKSLAAFAATPDADADQGFALNDLDMAALPLSASKLRRMLRSAEINQFVSFTD</sequence>
<proteinExistence type="predicted"/>
<dbReference type="SMART" id="SM00382">
    <property type="entry name" value="AAA"/>
    <property type="match status" value="1"/>
</dbReference>
<dbReference type="Pfam" id="PF26345">
    <property type="entry name" value="ScoMcrA_N"/>
    <property type="match status" value="1"/>
</dbReference>
<evidence type="ECO:0000313" key="3">
    <source>
        <dbReference type="Proteomes" id="UP001597068"/>
    </source>
</evidence>
<feature type="domain" description="AAA+ ATPase" evidence="1">
    <location>
        <begin position="346"/>
        <end position="523"/>
    </location>
</feature>
<accession>A0ABW3GCQ0</accession>
<keyword evidence="3" id="KW-1185">Reference proteome</keyword>
<dbReference type="InterPro" id="IPR021961">
    <property type="entry name" value="McrB_DNA-bd"/>
</dbReference>
<name>A0ABW3GCQ0_9NOCA</name>
<evidence type="ECO:0000313" key="2">
    <source>
        <dbReference type="EMBL" id="MFD0926489.1"/>
    </source>
</evidence>
<dbReference type="Proteomes" id="UP001597068">
    <property type="component" value="Unassembled WGS sequence"/>
</dbReference>
<dbReference type="InterPro" id="IPR003593">
    <property type="entry name" value="AAA+_ATPase"/>
</dbReference>
<protein>
    <submittedName>
        <fullName evidence="2">MrcB family domain-containing protein</fullName>
    </submittedName>
</protein>
<dbReference type="Gene3D" id="3.40.50.300">
    <property type="entry name" value="P-loop containing nucleotide triphosphate hydrolases"/>
    <property type="match status" value="1"/>
</dbReference>